<evidence type="ECO:0000256" key="13">
    <source>
        <dbReference type="PIRSR" id="PIRSR004803-3"/>
    </source>
</evidence>
<evidence type="ECO:0000256" key="10">
    <source>
        <dbReference type="PIRNR" id="PIRNR004803"/>
    </source>
</evidence>
<keyword evidence="6 13" id="KW-0862">Zinc</keyword>
<feature type="binding site" evidence="13">
    <location>
        <position position="143"/>
    </location>
    <ligand>
        <name>Zn(2+)</name>
        <dbReference type="ChEBI" id="CHEBI:29105"/>
        <label>1</label>
        <note>catalytic</note>
    </ligand>
</feature>
<comment type="cofactor">
    <cofactor evidence="13">
        <name>Ca(2+)</name>
        <dbReference type="ChEBI" id="CHEBI:29108"/>
    </cofactor>
    <text evidence="13">Binds 1 Ca(2+) cation per subunit. Seen in 1 crystal structure, it is not clear if it is physiologically important.</text>
</comment>
<keyword evidence="8 9" id="KW-0694">RNA-binding</keyword>
<comment type="function">
    <text evidence="9">An RNase that has 5'-3' exonuclease and possibly endonuclease activity. Involved in maturation of rRNA and in some organisms also mRNA maturation and/or decay.</text>
</comment>
<reference evidence="16" key="1">
    <citation type="submission" date="2016-10" db="EMBL/GenBank/DDBJ databases">
        <authorList>
            <person name="Varghese N."/>
            <person name="Submissions S."/>
        </authorList>
    </citation>
    <scope>NUCLEOTIDE SEQUENCE [LARGE SCALE GENOMIC DNA]</scope>
    <source>
        <strain evidence="16">IBRC-M10078</strain>
    </source>
</reference>
<proteinExistence type="inferred from homology"/>
<feature type="binding site" evidence="9 12">
    <location>
        <begin position="365"/>
        <end position="369"/>
    </location>
    <ligand>
        <name>substrate</name>
    </ligand>
</feature>
<feature type="active site" description="Proton donor" evidence="11">
    <location>
        <position position="196"/>
    </location>
</feature>
<gene>
    <name evidence="9" type="primary">rnj</name>
    <name evidence="15" type="ORF">SAMN05216565_11569</name>
</gene>
<comment type="subcellular location">
    <subcellularLocation>
        <location evidence="9 10">Cytoplasm</location>
    </subcellularLocation>
</comment>
<dbReference type="InterPro" id="IPR001279">
    <property type="entry name" value="Metallo-B-lactamas"/>
</dbReference>
<evidence type="ECO:0000256" key="6">
    <source>
        <dbReference type="ARBA" id="ARBA00022833"/>
    </source>
</evidence>
<dbReference type="EC" id="3.1.-.-" evidence="9 10"/>
<feature type="binding site" evidence="13">
    <location>
        <position position="446"/>
    </location>
    <ligand>
        <name>Ca(2+)</name>
        <dbReference type="ChEBI" id="CHEBI:29108"/>
    </ligand>
</feature>
<organism evidence="15 16">
    <name type="scientific">Litchfieldia salsa</name>
    <dbReference type="NCBI Taxonomy" id="930152"/>
    <lineage>
        <taxon>Bacteria</taxon>
        <taxon>Bacillati</taxon>
        <taxon>Bacillota</taxon>
        <taxon>Bacilli</taxon>
        <taxon>Bacillales</taxon>
        <taxon>Bacillaceae</taxon>
        <taxon>Litchfieldia</taxon>
    </lineage>
</organism>
<evidence type="ECO:0000256" key="8">
    <source>
        <dbReference type="ARBA" id="ARBA00022884"/>
    </source>
</evidence>
<dbReference type="Gene3D" id="3.10.20.580">
    <property type="match status" value="1"/>
</dbReference>
<dbReference type="SUPFAM" id="SSF56281">
    <property type="entry name" value="Metallo-hydrolase/oxidoreductase"/>
    <property type="match status" value="1"/>
</dbReference>
<dbReference type="STRING" id="930152.SAMN05216565_11569"/>
<dbReference type="InterPro" id="IPR041636">
    <property type="entry name" value="RNase_J_C"/>
</dbReference>
<feature type="binding site" evidence="13">
    <location>
        <position position="50"/>
    </location>
    <ligand>
        <name>Ca(2+)</name>
        <dbReference type="ChEBI" id="CHEBI:29108"/>
    </ligand>
</feature>
<sequence length="552" mass="61222">MVNTDKKQEIKIIPLGGLGEIGKNMYVIEDDKEIVIIDSGIKFPDSELFGIDYIIPNYSYLVENAHKIKGLFITHGHEDHIGGIPFLLKELQIPIYAGKLALGFIRSKLEEHRLLREATLYEITEEDTITFSSMEVSFFRTTHSIPDSFGIVVNTSMGNVVHTGDFKFDFTPIGPAPDLIRMGEIGRNGVLCLLSDSTNSEVPGISLSEKHIGNTIIDVVKKQEGRIIFATFASNVYRLQQVINASVLTNRKVFIAGRSMERAITLGRELGYIDAPDSTFISEFELRSLPSHEVTILCTGSQGEPFAALSRIASGRHRHIHIIPGDTVVFSSSPIPGNGLSVNRVINLLARAGADVIHHKLNDIHTSGHGAQEELKLMITLMKPKFFVPIHGEFRMQKMHRTLAIQCGVPEQNTYIIDNGDVLSITEGNDVAAVTGKVPANPVYIDGHGVGDIGRSVLNERKILAEHGMISVFLLRKDKVAFGKPQIISRGFVYVRQSEQLMDDIQTLVTSLVQAPLGKFELEKKIREALSGFIYEQIKRNPLIITRIIDLK</sequence>
<dbReference type="GO" id="GO:0003723">
    <property type="term" value="F:RNA binding"/>
    <property type="evidence" value="ECO:0007669"/>
    <property type="project" value="UniProtKB-UniRule"/>
</dbReference>
<dbReference type="InterPro" id="IPR042173">
    <property type="entry name" value="RNase_J_2"/>
</dbReference>
<dbReference type="RefSeq" id="WP_090858856.1">
    <property type="nucleotide sequence ID" value="NZ_FNJU01000015.1"/>
</dbReference>
<dbReference type="Pfam" id="PF22505">
    <property type="entry name" value="RNase_J_b_CASP"/>
    <property type="match status" value="1"/>
</dbReference>
<dbReference type="GO" id="GO:0005737">
    <property type="term" value="C:cytoplasm"/>
    <property type="evidence" value="ECO:0007669"/>
    <property type="project" value="UniProtKB-SubCell"/>
</dbReference>
<feature type="binding site" evidence="13">
    <location>
        <position position="391"/>
    </location>
    <ligand>
        <name>Zn(2+)</name>
        <dbReference type="ChEBI" id="CHEBI:29105"/>
        <label>1</label>
        <note>catalytic</note>
    </ligand>
</feature>
<keyword evidence="4 9" id="KW-0255">Endonuclease</keyword>
<evidence type="ECO:0000256" key="3">
    <source>
        <dbReference type="ARBA" id="ARBA00022723"/>
    </source>
</evidence>
<evidence type="ECO:0000256" key="7">
    <source>
        <dbReference type="ARBA" id="ARBA00022839"/>
    </source>
</evidence>
<comment type="similarity">
    <text evidence="9 10">Belongs to the metallo-beta-lactamase superfamily. RNA-metabolizing metallo-beta-lactamase-like family. Bacterial RNase J subfamily.</text>
</comment>
<comment type="subunit">
    <text evidence="9">Homodimer, may be a subunit of the RNA degradosome.</text>
</comment>
<feature type="binding site" evidence="13">
    <location>
        <position position="165"/>
    </location>
    <ligand>
        <name>Zn(2+)</name>
        <dbReference type="ChEBI" id="CHEBI:29105"/>
        <label>1</label>
        <note>catalytic</note>
    </ligand>
</feature>
<keyword evidence="7 9" id="KW-0269">Exonuclease</keyword>
<dbReference type="AlphaFoldDB" id="A0A1H0WTA6"/>
<dbReference type="Proteomes" id="UP000199159">
    <property type="component" value="Unassembled WGS sequence"/>
</dbReference>
<feature type="binding site" evidence="13">
    <location>
        <position position="75"/>
    </location>
    <ligand>
        <name>Zn(2+)</name>
        <dbReference type="ChEBI" id="CHEBI:29105"/>
        <label>1</label>
        <note>catalytic</note>
    </ligand>
</feature>
<accession>A0A1H0WTA6</accession>
<dbReference type="Pfam" id="PF07521">
    <property type="entry name" value="RMMBL"/>
    <property type="match status" value="1"/>
</dbReference>
<keyword evidence="13" id="KW-0106">Calcium</keyword>
<dbReference type="PANTHER" id="PTHR43694:SF1">
    <property type="entry name" value="RIBONUCLEASE J"/>
    <property type="match status" value="1"/>
</dbReference>
<keyword evidence="16" id="KW-1185">Reference proteome</keyword>
<dbReference type="OrthoDB" id="9758375at2"/>
<dbReference type="InterPro" id="IPR011108">
    <property type="entry name" value="RMMBL"/>
</dbReference>
<evidence type="ECO:0000256" key="11">
    <source>
        <dbReference type="PIRSR" id="PIRSR004803-1"/>
    </source>
</evidence>
<evidence type="ECO:0000313" key="16">
    <source>
        <dbReference type="Proteomes" id="UP000199159"/>
    </source>
</evidence>
<dbReference type="NCBIfam" id="TIGR00649">
    <property type="entry name" value="MG423"/>
    <property type="match status" value="1"/>
</dbReference>
<feature type="active site" description="Proton acceptor" evidence="11">
    <location>
        <position position="369"/>
    </location>
</feature>
<keyword evidence="2 9" id="KW-0540">Nuclease</keyword>
<evidence type="ECO:0000256" key="1">
    <source>
        <dbReference type="ARBA" id="ARBA00022490"/>
    </source>
</evidence>
<dbReference type="InterPro" id="IPR004613">
    <property type="entry name" value="RNase_J"/>
</dbReference>
<dbReference type="PANTHER" id="PTHR43694">
    <property type="entry name" value="RIBONUCLEASE J"/>
    <property type="match status" value="1"/>
</dbReference>
<feature type="binding site" evidence="12">
    <location>
        <begin position="233"/>
        <end position="235"/>
    </location>
    <ligand>
        <name>substrate</name>
    </ligand>
</feature>
<evidence type="ECO:0000256" key="9">
    <source>
        <dbReference type="HAMAP-Rule" id="MF_01491"/>
    </source>
</evidence>
<feature type="binding site" evidence="13">
    <location>
        <position position="79"/>
    </location>
    <ligand>
        <name>Zn(2+)</name>
        <dbReference type="ChEBI" id="CHEBI:29105"/>
        <label>2</label>
        <note>catalytic</note>
    </ligand>
</feature>
<feature type="binding site" evidence="13">
    <location>
        <position position="52"/>
    </location>
    <ligand>
        <name>Ca(2+)</name>
        <dbReference type="ChEBI" id="CHEBI:29108"/>
    </ligand>
</feature>
<dbReference type="InterPro" id="IPR001587">
    <property type="entry name" value="RNase_J_CS"/>
</dbReference>
<protein>
    <recommendedName>
        <fullName evidence="9 10">Ribonuclease J</fullName>
        <shortName evidence="9">RNase J</shortName>
        <ecNumber evidence="9 10">3.1.-.-</ecNumber>
    </recommendedName>
</protein>
<dbReference type="SMART" id="SM00849">
    <property type="entry name" value="Lactamase_B"/>
    <property type="match status" value="1"/>
</dbReference>
<dbReference type="GO" id="GO:0004521">
    <property type="term" value="F:RNA endonuclease activity"/>
    <property type="evidence" value="ECO:0007669"/>
    <property type="project" value="UniProtKB-UniRule"/>
</dbReference>
<evidence type="ECO:0000256" key="12">
    <source>
        <dbReference type="PIRSR" id="PIRSR004803-2"/>
    </source>
</evidence>
<dbReference type="EMBL" id="FNJU01000015">
    <property type="protein sequence ID" value="SDP93943.1"/>
    <property type="molecule type" value="Genomic_DNA"/>
</dbReference>
<dbReference type="Gene3D" id="3.40.50.10710">
    <property type="entry name" value="Metallo-hydrolase/oxidoreductase"/>
    <property type="match status" value="1"/>
</dbReference>
<dbReference type="GO" id="GO:0008270">
    <property type="term" value="F:zinc ion binding"/>
    <property type="evidence" value="ECO:0007669"/>
    <property type="project" value="InterPro"/>
</dbReference>
<evidence type="ECO:0000256" key="5">
    <source>
        <dbReference type="ARBA" id="ARBA00022801"/>
    </source>
</evidence>
<dbReference type="HAMAP" id="MF_01491">
    <property type="entry name" value="RNase_J_bact"/>
    <property type="match status" value="1"/>
</dbReference>
<evidence type="ECO:0000256" key="4">
    <source>
        <dbReference type="ARBA" id="ARBA00022759"/>
    </source>
</evidence>
<keyword evidence="9" id="KW-0698">rRNA processing</keyword>
<dbReference type="GO" id="GO:0006364">
    <property type="term" value="P:rRNA processing"/>
    <property type="evidence" value="ECO:0007669"/>
    <property type="project" value="UniProtKB-UniRule"/>
</dbReference>
<evidence type="ECO:0000256" key="2">
    <source>
        <dbReference type="ARBA" id="ARBA00022722"/>
    </source>
</evidence>
<keyword evidence="3 10" id="KW-0479">Metal-binding</keyword>
<dbReference type="InterPro" id="IPR055132">
    <property type="entry name" value="RNase_J_b_CASP"/>
</dbReference>
<keyword evidence="5 9" id="KW-0378">Hydrolase</keyword>
<feature type="binding site" evidence="13">
    <location>
        <position position="77"/>
    </location>
    <ligand>
        <name>Zn(2+)</name>
        <dbReference type="ChEBI" id="CHEBI:29105"/>
        <label>1</label>
        <note>catalytic</note>
    </ligand>
</feature>
<dbReference type="InterPro" id="IPR030854">
    <property type="entry name" value="RNase_J_bac"/>
</dbReference>
<dbReference type="Pfam" id="PF17770">
    <property type="entry name" value="RNase_J_C"/>
    <property type="match status" value="1"/>
</dbReference>
<dbReference type="InterPro" id="IPR036866">
    <property type="entry name" value="RibonucZ/Hydroxyglut_hydro"/>
</dbReference>
<dbReference type="PROSITE" id="PS01292">
    <property type="entry name" value="UPF0036"/>
    <property type="match status" value="1"/>
</dbReference>
<dbReference type="Gene3D" id="3.60.15.10">
    <property type="entry name" value="Ribonuclease Z/Hydroxyacylglutathione hydrolase-like"/>
    <property type="match status" value="1"/>
</dbReference>
<evidence type="ECO:0000259" key="14">
    <source>
        <dbReference type="SMART" id="SM00849"/>
    </source>
</evidence>
<dbReference type="GO" id="GO:0004534">
    <property type="term" value="F:5'-3' RNA exonuclease activity"/>
    <property type="evidence" value="ECO:0007669"/>
    <property type="project" value="UniProtKB-UniRule"/>
</dbReference>
<keyword evidence="1 9" id="KW-0963">Cytoplasm</keyword>
<dbReference type="CDD" id="cd07714">
    <property type="entry name" value="RNaseJ_MBL-fold"/>
    <property type="match status" value="1"/>
</dbReference>
<name>A0A1H0WTA6_9BACI</name>
<dbReference type="PIRSF" id="PIRSF004803">
    <property type="entry name" value="RnjA"/>
    <property type="match status" value="1"/>
</dbReference>
<dbReference type="Pfam" id="PF00753">
    <property type="entry name" value="Lactamase_B"/>
    <property type="match status" value="1"/>
</dbReference>
<evidence type="ECO:0000313" key="15">
    <source>
        <dbReference type="EMBL" id="SDP93943.1"/>
    </source>
</evidence>
<comment type="cofactor">
    <cofactor evidence="10 13">
        <name>Zn(2+)</name>
        <dbReference type="ChEBI" id="CHEBI:29105"/>
    </cofactor>
    <text evidence="10 13">Binds 2 Zn(2+) ions per subunit. It is not clear if Zn(2+) or Mg(2+) is physiologically important.</text>
</comment>
<feature type="domain" description="Metallo-beta-lactamase" evidence="14">
    <location>
        <begin position="22"/>
        <end position="216"/>
    </location>
</feature>
<feature type="binding site" evidence="13">
    <location>
        <position position="80"/>
    </location>
    <ligand>
        <name>Zn(2+)</name>
        <dbReference type="ChEBI" id="CHEBI:29105"/>
        <label>1</label>
        <note>catalytic</note>
    </ligand>
</feature>